<evidence type="ECO:0000313" key="5">
    <source>
        <dbReference type="Proteomes" id="UP000747542"/>
    </source>
</evidence>
<dbReference type="EMBL" id="JAHLQT010026851">
    <property type="protein sequence ID" value="KAG7162857.1"/>
    <property type="molecule type" value="Genomic_DNA"/>
</dbReference>
<feature type="compositionally biased region" description="Basic residues" evidence="2">
    <location>
        <begin position="13"/>
        <end position="24"/>
    </location>
</feature>
<evidence type="ECO:0000256" key="2">
    <source>
        <dbReference type="SAM" id="MobiDB-lite"/>
    </source>
</evidence>
<gene>
    <name evidence="4" type="ORF">Hamer_G023277</name>
</gene>
<keyword evidence="1" id="KW-0539">Nucleus</keyword>
<name>A0A8J5JRB6_HOMAM</name>
<keyword evidence="5" id="KW-1185">Reference proteome</keyword>
<organism evidence="4 5">
    <name type="scientific">Homarus americanus</name>
    <name type="common">American lobster</name>
    <dbReference type="NCBI Taxonomy" id="6706"/>
    <lineage>
        <taxon>Eukaryota</taxon>
        <taxon>Metazoa</taxon>
        <taxon>Ecdysozoa</taxon>
        <taxon>Arthropoda</taxon>
        <taxon>Crustacea</taxon>
        <taxon>Multicrustacea</taxon>
        <taxon>Malacostraca</taxon>
        <taxon>Eumalacostraca</taxon>
        <taxon>Eucarida</taxon>
        <taxon>Decapoda</taxon>
        <taxon>Pleocyemata</taxon>
        <taxon>Astacidea</taxon>
        <taxon>Nephropoidea</taxon>
        <taxon>Nephropidae</taxon>
        <taxon>Homarus</taxon>
    </lineage>
</organism>
<dbReference type="SMART" id="SM00398">
    <property type="entry name" value="HMG"/>
    <property type="match status" value="1"/>
</dbReference>
<comment type="caution">
    <text evidence="4">The sequence shown here is derived from an EMBL/GenBank/DDBJ whole genome shotgun (WGS) entry which is preliminary data.</text>
</comment>
<evidence type="ECO:0000256" key="1">
    <source>
        <dbReference type="PROSITE-ProRule" id="PRU00267"/>
    </source>
</evidence>
<dbReference type="PROSITE" id="PS50118">
    <property type="entry name" value="HMG_BOX_2"/>
    <property type="match status" value="1"/>
</dbReference>
<sequence>MKTVTPKQLSTMKRLKKDIRQKKERRYENKRGRLEKEEHGKPRAPGNAFFLFWMSLDQGELRRKEFLKEAARKWSSLGEEDQRPFFERADKLREQYFGELKEWEAQMAKAGNFHLIRPQHRVVYKLFQVQQDNQQED</sequence>
<accession>A0A8J5JRB6</accession>
<dbReference type="GO" id="GO:0005634">
    <property type="term" value="C:nucleus"/>
    <property type="evidence" value="ECO:0007669"/>
    <property type="project" value="UniProtKB-UniRule"/>
</dbReference>
<evidence type="ECO:0000259" key="3">
    <source>
        <dbReference type="PROSITE" id="PS50118"/>
    </source>
</evidence>
<dbReference type="Pfam" id="PF09011">
    <property type="entry name" value="HMG_box_2"/>
    <property type="match status" value="1"/>
</dbReference>
<feature type="DNA-binding region" description="HMG box" evidence="1">
    <location>
        <begin position="42"/>
        <end position="104"/>
    </location>
</feature>
<dbReference type="Proteomes" id="UP000747542">
    <property type="component" value="Unassembled WGS sequence"/>
</dbReference>
<proteinExistence type="predicted"/>
<dbReference type="AlphaFoldDB" id="A0A8J5JRB6"/>
<keyword evidence="1" id="KW-0238">DNA-binding</keyword>
<feature type="domain" description="HMG box" evidence="3">
    <location>
        <begin position="42"/>
        <end position="104"/>
    </location>
</feature>
<dbReference type="InterPro" id="IPR009071">
    <property type="entry name" value="HMG_box_dom"/>
</dbReference>
<feature type="compositionally biased region" description="Polar residues" evidence="2">
    <location>
        <begin position="1"/>
        <end position="11"/>
    </location>
</feature>
<reference evidence="4" key="1">
    <citation type="journal article" date="2021" name="Sci. Adv.">
        <title>The American lobster genome reveals insights on longevity, neural, and immune adaptations.</title>
        <authorList>
            <person name="Polinski J.M."/>
            <person name="Zimin A.V."/>
            <person name="Clark K.F."/>
            <person name="Kohn A.B."/>
            <person name="Sadowski N."/>
            <person name="Timp W."/>
            <person name="Ptitsyn A."/>
            <person name="Khanna P."/>
            <person name="Romanova D.Y."/>
            <person name="Williams P."/>
            <person name="Greenwood S.J."/>
            <person name="Moroz L.L."/>
            <person name="Walt D.R."/>
            <person name="Bodnar A.G."/>
        </authorList>
    </citation>
    <scope>NUCLEOTIDE SEQUENCE</scope>
    <source>
        <strain evidence="4">GMGI-L3</strain>
    </source>
</reference>
<dbReference type="OrthoDB" id="5550281at2759"/>
<feature type="region of interest" description="Disordered" evidence="2">
    <location>
        <begin position="1"/>
        <end position="42"/>
    </location>
</feature>
<feature type="compositionally biased region" description="Basic and acidic residues" evidence="2">
    <location>
        <begin position="25"/>
        <end position="41"/>
    </location>
</feature>
<evidence type="ECO:0000313" key="4">
    <source>
        <dbReference type="EMBL" id="KAG7162857.1"/>
    </source>
</evidence>
<dbReference type="GO" id="GO:0003677">
    <property type="term" value="F:DNA binding"/>
    <property type="evidence" value="ECO:0007669"/>
    <property type="project" value="UniProtKB-UniRule"/>
</dbReference>
<protein>
    <submittedName>
        <fullName evidence="4">Putative HMG-box domain-containing protein 2</fullName>
    </submittedName>
</protein>